<evidence type="ECO:0008006" key="2">
    <source>
        <dbReference type="Google" id="ProtNLM"/>
    </source>
</evidence>
<gene>
    <name evidence="1" type="ORF">ENN51_01925</name>
</gene>
<evidence type="ECO:0000313" key="1">
    <source>
        <dbReference type="EMBL" id="HDQ99034.1"/>
    </source>
</evidence>
<proteinExistence type="predicted"/>
<dbReference type="EMBL" id="DSBX01000073">
    <property type="protein sequence ID" value="HDQ99034.1"/>
    <property type="molecule type" value="Genomic_DNA"/>
</dbReference>
<protein>
    <recommendedName>
        <fullName evidence="2">GIY-YIG nuclease family protein</fullName>
    </recommendedName>
</protein>
<reference evidence="1" key="1">
    <citation type="journal article" date="2020" name="mSystems">
        <title>Genome- and Community-Level Interaction Insights into Carbon Utilization and Element Cycling Functions of Hydrothermarchaeota in Hydrothermal Sediment.</title>
        <authorList>
            <person name="Zhou Z."/>
            <person name="Liu Y."/>
            <person name="Xu W."/>
            <person name="Pan J."/>
            <person name="Luo Z.H."/>
            <person name="Li M."/>
        </authorList>
    </citation>
    <scope>NUCLEOTIDE SEQUENCE [LARGE SCALE GENOMIC DNA]</scope>
    <source>
        <strain evidence="1">SpSt-1182</strain>
    </source>
</reference>
<dbReference type="AlphaFoldDB" id="A0A7V0XEQ8"/>
<comment type="caution">
    <text evidence="1">The sequence shown here is derived from an EMBL/GenBank/DDBJ whole genome shotgun (WGS) entry which is preliminary data.</text>
</comment>
<organism evidence="1">
    <name type="scientific">candidate division WOR-3 bacterium</name>
    <dbReference type="NCBI Taxonomy" id="2052148"/>
    <lineage>
        <taxon>Bacteria</taxon>
        <taxon>Bacteria division WOR-3</taxon>
    </lineage>
</organism>
<dbReference type="Proteomes" id="UP000885672">
    <property type="component" value="Unassembled WGS sequence"/>
</dbReference>
<sequence length="101" mass="11506">MLRPLQVDMSVPCRVGGVYGLGKDSRQVRFVGFADRNVREAIKSHWNEYEFFWFQPCLSARDAYLRVCQQYHKQMENGGLDVEEHPAAPAGVTEKCPVCGK</sequence>
<accession>A0A7V0XEQ8</accession>
<name>A0A7V0XEQ8_UNCW3</name>